<gene>
    <name evidence="1" type="ORF">pdam_00005982</name>
</gene>
<evidence type="ECO:0000313" key="2">
    <source>
        <dbReference type="Proteomes" id="UP000275408"/>
    </source>
</evidence>
<proteinExistence type="predicted"/>
<dbReference type="Proteomes" id="UP000275408">
    <property type="component" value="Unassembled WGS sequence"/>
</dbReference>
<name>A0A3M6TD84_POCDA</name>
<reference evidence="1 2" key="1">
    <citation type="journal article" date="2018" name="Sci. Rep.">
        <title>Comparative analysis of the Pocillopora damicornis genome highlights role of immune system in coral evolution.</title>
        <authorList>
            <person name="Cunning R."/>
            <person name="Bay R.A."/>
            <person name="Gillette P."/>
            <person name="Baker A.C."/>
            <person name="Traylor-Knowles N."/>
        </authorList>
    </citation>
    <scope>NUCLEOTIDE SEQUENCE [LARGE SCALE GENOMIC DNA]</scope>
    <source>
        <strain evidence="1">RSMAS</strain>
        <tissue evidence="1">Whole animal</tissue>
    </source>
</reference>
<keyword evidence="2" id="KW-1185">Reference proteome</keyword>
<accession>A0A3M6TD84</accession>
<evidence type="ECO:0000313" key="1">
    <source>
        <dbReference type="EMBL" id="RMX39375.1"/>
    </source>
</evidence>
<dbReference type="AlphaFoldDB" id="A0A3M6TD84"/>
<protein>
    <submittedName>
        <fullName evidence="1">Uncharacterized protein</fullName>
    </submittedName>
</protein>
<sequence length="67" mass="7732">MADSPSCAFCQTEVESVEHLLFSCRVSSSFWKHVLSWLRDYNISVDNLKEEDVIFGARAVLSTYVKW</sequence>
<comment type="caution">
    <text evidence="1">The sequence shown here is derived from an EMBL/GenBank/DDBJ whole genome shotgun (WGS) entry which is preliminary data.</text>
</comment>
<dbReference type="EMBL" id="RCHS01003817">
    <property type="protein sequence ID" value="RMX39375.1"/>
    <property type="molecule type" value="Genomic_DNA"/>
</dbReference>
<organism evidence="1 2">
    <name type="scientific">Pocillopora damicornis</name>
    <name type="common">Cauliflower coral</name>
    <name type="synonym">Millepora damicornis</name>
    <dbReference type="NCBI Taxonomy" id="46731"/>
    <lineage>
        <taxon>Eukaryota</taxon>
        <taxon>Metazoa</taxon>
        <taxon>Cnidaria</taxon>
        <taxon>Anthozoa</taxon>
        <taxon>Hexacorallia</taxon>
        <taxon>Scleractinia</taxon>
        <taxon>Astrocoeniina</taxon>
        <taxon>Pocilloporidae</taxon>
        <taxon>Pocillopora</taxon>
    </lineage>
</organism>